<dbReference type="Proteomes" id="UP000239560">
    <property type="component" value="Unassembled WGS sequence"/>
</dbReference>
<name>A0A2T0AGG5_RHOTO</name>
<accession>A0A2T0AGG5</accession>
<reference evidence="2 3" key="1">
    <citation type="journal article" date="2018" name="Elife">
        <title>Functional genomics of lipid metabolism in the oleaginous yeast Rhodosporidium toruloides.</title>
        <authorList>
            <person name="Coradetti S.T."/>
            <person name="Pinel D."/>
            <person name="Geiselman G."/>
            <person name="Ito M."/>
            <person name="Mondo S."/>
            <person name="Reilly M.C."/>
            <person name="Cheng Y.F."/>
            <person name="Bauer S."/>
            <person name="Grigoriev I."/>
            <person name="Gladden J.M."/>
            <person name="Simmons B.A."/>
            <person name="Brem R."/>
            <person name="Arkin A.P."/>
            <person name="Skerker J.M."/>
        </authorList>
    </citation>
    <scope>NUCLEOTIDE SEQUENCE [LARGE SCALE GENOMIC DNA]</scope>
    <source>
        <strain evidence="2 3">NBRC 0880</strain>
    </source>
</reference>
<feature type="compositionally biased region" description="Low complexity" evidence="1">
    <location>
        <begin position="475"/>
        <end position="488"/>
    </location>
</feature>
<protein>
    <submittedName>
        <fullName evidence="2">Uncharacterized protein</fullName>
    </submittedName>
</protein>
<sequence length="687" mass="72212">MDILNSEPPAWMVQTPPPATTPEETPSLGSKRSGTFSSRLRQRFGSTSPQTVEAATPNGPDTYAGLTTLRTSRSAGNLLSSLRGKLSSSTGRSREDLLSSSPMPPTPHELPYSTFMTHRTTSGDSFAPFDPQSMSPKPVPPTPKKLHAKDASAAPSSTRDLASFLRDSGPDAPMPKTRPSASSSLGPHARSNSKLHKQPPPHSRSRTASSDAGERLSRSQNGSFDVPRGGGGGGASVVKAAIVKLGASGRRMSLVARSPFDKHINTSPSSEALLERSASPQHGRTVSEASAAYLGVREFVELDEKEHADKLPVETRAGEIASRLELVAGGTGARLTRSSSQRSTDALGRMNGLASPQRIPRKPVPASIPPLEELLTSPRSSSRSHIKQSTLDALQRLQDRGDTGPLAVGESPIKGLECAETDRMRAFSAPPASPRYDQPTVMSPLTPLSPSPTLYATPPVTPTPADFVPPPRTPSAPAALSQAPAIPSKSQKRLSVQALAQAARSAPPTLPLPNLPSSTRSPRPHSLIVDSPATSPDTLKRLSMLPYINGTPVSPLREEKSSGDSVLDPPLSAALATPTYAASPRDGAGQESQVVAALLALRQCMAATASLPIDLARLDACDKSYSLDAVLPTLKGMRDQMRRAADLVDAVVEACEAKQAEKTGSHGEDVGRLVGALLGEDDAAKEE</sequence>
<comment type="caution">
    <text evidence="2">The sequence shown here is derived from an EMBL/GenBank/DDBJ whole genome shotgun (WGS) entry which is preliminary data.</text>
</comment>
<feature type="region of interest" description="Disordered" evidence="1">
    <location>
        <begin position="330"/>
        <end position="389"/>
    </location>
</feature>
<feature type="compositionally biased region" description="Polar residues" evidence="1">
    <location>
        <begin position="27"/>
        <end position="53"/>
    </location>
</feature>
<feature type="compositionally biased region" description="Polar residues" evidence="1">
    <location>
        <begin position="114"/>
        <end position="124"/>
    </location>
</feature>
<feature type="region of interest" description="Disordered" evidence="1">
    <location>
        <begin position="428"/>
        <end position="535"/>
    </location>
</feature>
<dbReference type="OrthoDB" id="10430970at2759"/>
<proteinExistence type="predicted"/>
<organism evidence="2 3">
    <name type="scientific">Rhodotorula toruloides</name>
    <name type="common">Yeast</name>
    <name type="synonym">Rhodosporidium toruloides</name>
    <dbReference type="NCBI Taxonomy" id="5286"/>
    <lineage>
        <taxon>Eukaryota</taxon>
        <taxon>Fungi</taxon>
        <taxon>Dikarya</taxon>
        <taxon>Basidiomycota</taxon>
        <taxon>Pucciniomycotina</taxon>
        <taxon>Microbotryomycetes</taxon>
        <taxon>Sporidiobolales</taxon>
        <taxon>Sporidiobolaceae</taxon>
        <taxon>Rhodotorula</taxon>
    </lineage>
</organism>
<feature type="compositionally biased region" description="Pro residues" evidence="1">
    <location>
        <begin position="459"/>
        <end position="474"/>
    </location>
</feature>
<dbReference type="AlphaFoldDB" id="A0A2T0AGG5"/>
<feature type="compositionally biased region" description="Basic residues" evidence="1">
    <location>
        <begin position="191"/>
        <end position="205"/>
    </location>
</feature>
<gene>
    <name evidence="2" type="ORF">AAT19DRAFT_12514</name>
</gene>
<evidence type="ECO:0000256" key="1">
    <source>
        <dbReference type="SAM" id="MobiDB-lite"/>
    </source>
</evidence>
<feature type="compositionally biased region" description="Low complexity" evidence="1">
    <location>
        <begin position="443"/>
        <end position="458"/>
    </location>
</feature>
<feature type="compositionally biased region" description="Low complexity" evidence="1">
    <location>
        <begin position="76"/>
        <end position="91"/>
    </location>
</feature>
<dbReference type="EMBL" id="LCTV02000002">
    <property type="protein sequence ID" value="PRQ77096.1"/>
    <property type="molecule type" value="Genomic_DNA"/>
</dbReference>
<feature type="compositionally biased region" description="Polar residues" evidence="1">
    <location>
        <begin position="377"/>
        <end position="389"/>
    </location>
</feature>
<evidence type="ECO:0000313" key="3">
    <source>
        <dbReference type="Proteomes" id="UP000239560"/>
    </source>
</evidence>
<evidence type="ECO:0000313" key="2">
    <source>
        <dbReference type="EMBL" id="PRQ77096.1"/>
    </source>
</evidence>
<feature type="region of interest" description="Disordered" evidence="1">
    <location>
        <begin position="1"/>
        <end position="233"/>
    </location>
</feature>